<dbReference type="GO" id="GO:0008897">
    <property type="term" value="F:holo-[acyl-carrier-protein] synthase activity"/>
    <property type="evidence" value="ECO:0007669"/>
    <property type="project" value="InterPro"/>
</dbReference>
<dbReference type="Proteomes" id="UP000558089">
    <property type="component" value="Unassembled WGS sequence"/>
</dbReference>
<dbReference type="RefSeq" id="WP_108245869.1">
    <property type="nucleotide sequence ID" value="NZ_WYET01000001.1"/>
</dbReference>
<dbReference type="EMBL" id="WYET01000001">
    <property type="protein sequence ID" value="NVN17340.1"/>
    <property type="molecule type" value="Genomic_DNA"/>
</dbReference>
<keyword evidence="4" id="KW-1185">Reference proteome</keyword>
<evidence type="ECO:0000313" key="3">
    <source>
        <dbReference type="EMBL" id="NVN17340.1"/>
    </source>
</evidence>
<protein>
    <submittedName>
        <fullName evidence="3">4'-phosphopantetheinyl transferase superfamily protein</fullName>
    </submittedName>
</protein>
<feature type="domain" description="4'-phosphopantetheinyl transferase" evidence="2">
    <location>
        <begin position="105"/>
        <end position="197"/>
    </location>
</feature>
<keyword evidence="1 3" id="KW-0808">Transferase</keyword>
<evidence type="ECO:0000256" key="1">
    <source>
        <dbReference type="ARBA" id="ARBA00022679"/>
    </source>
</evidence>
<organism evidence="3 4">
    <name type="scientific">Flagellimonas chongwuensis</name>
    <dbReference type="NCBI Taxonomy" id="2697365"/>
    <lineage>
        <taxon>Bacteria</taxon>
        <taxon>Pseudomonadati</taxon>
        <taxon>Bacteroidota</taxon>
        <taxon>Flavobacteriia</taxon>
        <taxon>Flavobacteriales</taxon>
        <taxon>Flavobacteriaceae</taxon>
        <taxon>Flagellimonas</taxon>
    </lineage>
</organism>
<proteinExistence type="predicted"/>
<accession>A0A850NEH4</accession>
<comment type="caution">
    <text evidence="3">The sequence shown here is derived from an EMBL/GenBank/DDBJ whole genome shotgun (WGS) entry which is preliminary data.</text>
</comment>
<dbReference type="AlphaFoldDB" id="A0A850NEH4"/>
<sequence>MPLYKTITVSPTTKVYIWKVTEPEGELSKNVELTEHCQTRMDGMKSMAHRRAFLSIRHLMAEAGYVDHDLYYDDFGKPHLKDGKFISITHSHNFTGIIISETDEVGIDIEMQRDKILKIAHKFTPIQEYKTLANSEALIRKLTIVWGAKESLYKIYAQQGLSFLRHINVIDFSFEDTRTVAEILYHGKRTHYEIEFLEFEGFTCVYALKMMGG</sequence>
<gene>
    <name evidence="3" type="ORF">GUA46_03220</name>
</gene>
<dbReference type="InterPro" id="IPR008278">
    <property type="entry name" value="4-PPantetheinyl_Trfase_dom"/>
</dbReference>
<dbReference type="GO" id="GO:0000287">
    <property type="term" value="F:magnesium ion binding"/>
    <property type="evidence" value="ECO:0007669"/>
    <property type="project" value="InterPro"/>
</dbReference>
<dbReference type="InterPro" id="IPR037143">
    <property type="entry name" value="4-PPantetheinyl_Trfase_dom_sf"/>
</dbReference>
<reference evidence="3 4" key="1">
    <citation type="submission" date="2020-01" db="EMBL/GenBank/DDBJ databases">
        <title>Draft Genome Analysis of Muricauda sp. HICW Isolated from coastal seawater of PR China.</title>
        <authorList>
            <person name="Chen M.-X."/>
        </authorList>
    </citation>
    <scope>NUCLEOTIDE SEQUENCE [LARGE SCALE GENOMIC DNA]</scope>
    <source>
        <strain evidence="3 4">HICW</strain>
    </source>
</reference>
<dbReference type="Pfam" id="PF01648">
    <property type="entry name" value="ACPS"/>
    <property type="match status" value="1"/>
</dbReference>
<dbReference type="SUPFAM" id="SSF56214">
    <property type="entry name" value="4'-phosphopantetheinyl transferase"/>
    <property type="match status" value="2"/>
</dbReference>
<evidence type="ECO:0000313" key="4">
    <source>
        <dbReference type="Proteomes" id="UP000558089"/>
    </source>
</evidence>
<evidence type="ECO:0000259" key="2">
    <source>
        <dbReference type="Pfam" id="PF01648"/>
    </source>
</evidence>
<name>A0A850NEH4_9FLAO</name>
<dbReference type="Gene3D" id="3.90.470.20">
    <property type="entry name" value="4'-phosphopantetheinyl transferase domain"/>
    <property type="match status" value="1"/>
</dbReference>